<protein>
    <submittedName>
        <fullName evidence="1">BrnA antitoxin family protein</fullName>
    </submittedName>
</protein>
<dbReference type="InterPro" id="IPR022148">
    <property type="entry name" value="CopG_antitoxin"/>
</dbReference>
<dbReference type="RefSeq" id="WP_262170702.1">
    <property type="nucleotide sequence ID" value="NZ_CP104965.1"/>
</dbReference>
<evidence type="ECO:0000313" key="1">
    <source>
        <dbReference type="EMBL" id="UXN71249.1"/>
    </source>
</evidence>
<reference evidence="1 2" key="1">
    <citation type="submission" date="2022-09" db="EMBL/GenBank/DDBJ databases">
        <title>Interaction between co-microsymbionts with complementary sets of symbiotic genes in legume-rhizobium systems.</title>
        <authorList>
            <person name="Safronova V."/>
            <person name="Sazanova A."/>
            <person name="Afonin A."/>
            <person name="Chirak E."/>
        </authorList>
    </citation>
    <scope>NUCLEOTIDE SEQUENCE [LARGE SCALE GENOMIC DNA]</scope>
    <source>
        <strain evidence="1 2">A18/4-1</strain>
    </source>
</reference>
<dbReference type="InterPro" id="IPR010985">
    <property type="entry name" value="Ribbon_hlx_hlx"/>
</dbReference>
<dbReference type="Proteomes" id="UP001061862">
    <property type="component" value="Chromosome"/>
</dbReference>
<evidence type="ECO:0000313" key="2">
    <source>
        <dbReference type="Proteomes" id="UP001061862"/>
    </source>
</evidence>
<dbReference type="EMBL" id="CP104965">
    <property type="protein sequence ID" value="UXN71249.1"/>
    <property type="molecule type" value="Genomic_DNA"/>
</dbReference>
<name>A0ABY6CG99_9HYPH</name>
<dbReference type="SUPFAM" id="SSF47598">
    <property type="entry name" value="Ribbon-helix-helix"/>
    <property type="match status" value="1"/>
</dbReference>
<keyword evidence="2" id="KW-1185">Reference proteome</keyword>
<accession>A0ABY6CG99</accession>
<gene>
    <name evidence="1" type="ORF">N8A98_08760</name>
</gene>
<dbReference type="Pfam" id="PF12441">
    <property type="entry name" value="CopG_antitoxin"/>
    <property type="match status" value="1"/>
</dbReference>
<proteinExistence type="predicted"/>
<sequence length="90" mass="10197">MSKDKLKAMPVLSRDAEAEAFVETADLSEYDLSGFKPTRFEFEKKAAALNMRIPQSLLDALKDRAATKGVPFTRYVRMLIERDLAEASKR</sequence>
<organism evidence="1 2">
    <name type="scientific">Devosia neptuniae</name>
    <dbReference type="NCBI Taxonomy" id="191302"/>
    <lineage>
        <taxon>Bacteria</taxon>
        <taxon>Pseudomonadati</taxon>
        <taxon>Pseudomonadota</taxon>
        <taxon>Alphaproteobacteria</taxon>
        <taxon>Hyphomicrobiales</taxon>
        <taxon>Devosiaceae</taxon>
        <taxon>Devosia</taxon>
    </lineage>
</organism>